<comment type="caution">
    <text evidence="8">The sequence shown here is derived from an EMBL/GenBank/DDBJ whole genome shotgun (WGS) entry which is preliminary data.</text>
</comment>
<keyword evidence="5" id="KW-0539">Nucleus</keyword>
<feature type="domain" description="RPA-interacting protein C-terminal" evidence="7">
    <location>
        <begin position="167"/>
        <end position="242"/>
    </location>
</feature>
<evidence type="ECO:0000259" key="7">
    <source>
        <dbReference type="Pfam" id="PF14768"/>
    </source>
</evidence>
<dbReference type="EMBL" id="JAHWGI010000287">
    <property type="protein sequence ID" value="KAK3911847.1"/>
    <property type="molecule type" value="Genomic_DNA"/>
</dbReference>
<evidence type="ECO:0000259" key="6">
    <source>
        <dbReference type="Pfam" id="PF14766"/>
    </source>
</evidence>
<dbReference type="Pfam" id="PF14768">
    <property type="entry name" value="RPA_interact_C"/>
    <property type="match status" value="1"/>
</dbReference>
<dbReference type="GO" id="GO:0005634">
    <property type="term" value="C:nucleus"/>
    <property type="evidence" value="ECO:0007669"/>
    <property type="project" value="UniProtKB-SubCell"/>
</dbReference>
<dbReference type="GO" id="GO:0008270">
    <property type="term" value="F:zinc ion binding"/>
    <property type="evidence" value="ECO:0007669"/>
    <property type="project" value="UniProtKB-KW"/>
</dbReference>
<dbReference type="InterPro" id="IPR028159">
    <property type="entry name" value="RPA_interact_C_dom"/>
</dbReference>
<dbReference type="InterPro" id="IPR028158">
    <property type="entry name" value="RPA_interact_N_dom"/>
</dbReference>
<evidence type="ECO:0000256" key="3">
    <source>
        <dbReference type="ARBA" id="ARBA00022771"/>
    </source>
</evidence>
<dbReference type="PANTHER" id="PTHR31742">
    <property type="entry name" value="RPA-INTERACTING PROTEIN RPAIN"/>
    <property type="match status" value="1"/>
</dbReference>
<dbReference type="Proteomes" id="UP001219518">
    <property type="component" value="Unassembled WGS sequence"/>
</dbReference>
<reference evidence="8" key="2">
    <citation type="journal article" date="2023" name="BMC Genomics">
        <title>Pest status, molecular evolution, and epigenetic factors derived from the genome assembly of Frankliniella fusca, a thysanopteran phytovirus vector.</title>
        <authorList>
            <person name="Catto M.A."/>
            <person name="Labadie P.E."/>
            <person name="Jacobson A.L."/>
            <person name="Kennedy G.G."/>
            <person name="Srinivasan R."/>
            <person name="Hunt B.G."/>
        </authorList>
    </citation>
    <scope>NUCLEOTIDE SEQUENCE</scope>
    <source>
        <strain evidence="8">PL_HMW_Pooled</strain>
    </source>
</reference>
<dbReference type="PANTHER" id="PTHR31742:SF1">
    <property type="entry name" value="RPA-INTERACTING PROTEIN"/>
    <property type="match status" value="1"/>
</dbReference>
<proteinExistence type="predicted"/>
<organism evidence="8 9">
    <name type="scientific">Frankliniella fusca</name>
    <dbReference type="NCBI Taxonomy" id="407009"/>
    <lineage>
        <taxon>Eukaryota</taxon>
        <taxon>Metazoa</taxon>
        <taxon>Ecdysozoa</taxon>
        <taxon>Arthropoda</taxon>
        <taxon>Hexapoda</taxon>
        <taxon>Insecta</taxon>
        <taxon>Pterygota</taxon>
        <taxon>Neoptera</taxon>
        <taxon>Paraneoptera</taxon>
        <taxon>Thysanoptera</taxon>
        <taxon>Terebrantia</taxon>
        <taxon>Thripoidea</taxon>
        <taxon>Thripidae</taxon>
        <taxon>Frankliniella</taxon>
    </lineage>
</organism>
<gene>
    <name evidence="8" type="ORF">KUF71_004527</name>
</gene>
<protein>
    <submittedName>
        <fullName evidence="8">RPA-interacting protein</fullName>
    </submittedName>
</protein>
<keyword evidence="2" id="KW-0479">Metal-binding</keyword>
<evidence type="ECO:0000256" key="5">
    <source>
        <dbReference type="ARBA" id="ARBA00023242"/>
    </source>
</evidence>
<evidence type="ECO:0000313" key="9">
    <source>
        <dbReference type="Proteomes" id="UP001219518"/>
    </source>
</evidence>
<reference evidence="8" key="1">
    <citation type="submission" date="2021-07" db="EMBL/GenBank/DDBJ databases">
        <authorList>
            <person name="Catto M.A."/>
            <person name="Jacobson A."/>
            <person name="Kennedy G."/>
            <person name="Labadie P."/>
            <person name="Hunt B.G."/>
            <person name="Srinivasan R."/>
        </authorList>
    </citation>
    <scope>NUCLEOTIDE SEQUENCE</scope>
    <source>
        <strain evidence="8">PL_HMW_Pooled</strain>
        <tissue evidence="8">Head</tissue>
    </source>
</reference>
<dbReference type="GO" id="GO:0006606">
    <property type="term" value="P:protein import into nucleus"/>
    <property type="evidence" value="ECO:0007669"/>
    <property type="project" value="TreeGrafter"/>
</dbReference>
<sequence length="261" mass="29730">MDQLCSVGRPVHRVAACSPPLGYSLMKMESGSFSSAGIIISPSTHQKIRSRNAAMRLKHGAPQFKDVLRKRFHNRIKENRGRLLDKLRDVSISESDFLFRAIRQEVSDILDTEDFIEMDVEDETRFQEELISESFLEQENWLMQQYDLFMADDNALQQLWEETLLVICPVCLKGNLMCNASGLTINCENCPMTVPARAPLSDVKNQIYTITSSHAETGCLSQTLFFVSQEDSSLYAHCNSNKKLHCDITFANINQRLKENL</sequence>
<keyword evidence="9" id="KW-1185">Reference proteome</keyword>
<evidence type="ECO:0000256" key="4">
    <source>
        <dbReference type="ARBA" id="ARBA00022833"/>
    </source>
</evidence>
<name>A0AAE1GZ39_9NEOP</name>
<comment type="subcellular location">
    <subcellularLocation>
        <location evidence="1">Nucleus</location>
    </subcellularLocation>
</comment>
<keyword evidence="3" id="KW-0863">Zinc-finger</keyword>
<evidence type="ECO:0000256" key="1">
    <source>
        <dbReference type="ARBA" id="ARBA00004123"/>
    </source>
</evidence>
<evidence type="ECO:0000313" key="8">
    <source>
        <dbReference type="EMBL" id="KAK3911847.1"/>
    </source>
</evidence>
<dbReference type="AlphaFoldDB" id="A0AAE1GZ39"/>
<dbReference type="Pfam" id="PF14766">
    <property type="entry name" value="RPA_interact_N"/>
    <property type="match status" value="1"/>
</dbReference>
<feature type="domain" description="RPA-interacting protein N-terminal" evidence="6">
    <location>
        <begin position="57"/>
        <end position="89"/>
    </location>
</feature>
<accession>A0AAE1GZ39</accession>
<dbReference type="InterPro" id="IPR028156">
    <property type="entry name" value="RIP"/>
</dbReference>
<evidence type="ECO:0000256" key="2">
    <source>
        <dbReference type="ARBA" id="ARBA00022723"/>
    </source>
</evidence>
<keyword evidence="4" id="KW-0862">Zinc</keyword>